<dbReference type="SUPFAM" id="SSF53448">
    <property type="entry name" value="Nucleotide-diphospho-sugar transferases"/>
    <property type="match status" value="1"/>
</dbReference>
<sequence>MAGMDSAPPPSVPAPSAPAPIAQTPIAGLLLAAGAGSRHGSPKALRRGDDGRPWLLRAIDALREGGCSPVIVVLGARGDEAESLLPGRGETPARGGGLVVVHAVDWAEGVSASLRAGLAAAAALEPAPAAVAVVPVDVPDLDGRVVARLIGAGDDDDATSVGPDTLRQAGFDGRPGHPVVIGRRHWAPLGERLAGDTGARPYLVEHGVRMIDCADLGTGADVDD</sequence>
<name>A0A1G8Y9Z1_9MICO</name>
<keyword evidence="3" id="KW-1185">Reference proteome</keyword>
<dbReference type="InterPro" id="IPR025877">
    <property type="entry name" value="MobA-like_NTP_Trfase"/>
</dbReference>
<proteinExistence type="predicted"/>
<dbReference type="Gene3D" id="3.90.550.10">
    <property type="entry name" value="Spore Coat Polysaccharide Biosynthesis Protein SpsA, Chain A"/>
    <property type="match status" value="1"/>
</dbReference>
<evidence type="ECO:0000313" key="3">
    <source>
        <dbReference type="Proteomes" id="UP000198701"/>
    </source>
</evidence>
<gene>
    <name evidence="2" type="ORF">SAMN05216282_10270</name>
</gene>
<feature type="domain" description="MobA-like NTP transferase" evidence="1">
    <location>
        <begin position="28"/>
        <end position="206"/>
    </location>
</feature>
<dbReference type="STRING" id="386301.SAMN05216282_10270"/>
<evidence type="ECO:0000313" key="2">
    <source>
        <dbReference type="EMBL" id="SDJ99503.1"/>
    </source>
</evidence>
<keyword evidence="2" id="KW-0808">Transferase</keyword>
<dbReference type="AlphaFoldDB" id="A0A1G8Y9Z1"/>
<accession>A0A1G8Y9Z1</accession>
<organism evidence="2 3">
    <name type="scientific">Cryobacterium psychrotolerans</name>
    <dbReference type="NCBI Taxonomy" id="386301"/>
    <lineage>
        <taxon>Bacteria</taxon>
        <taxon>Bacillati</taxon>
        <taxon>Actinomycetota</taxon>
        <taxon>Actinomycetes</taxon>
        <taxon>Micrococcales</taxon>
        <taxon>Microbacteriaceae</taxon>
        <taxon>Cryobacterium</taxon>
    </lineage>
</organism>
<protein>
    <submittedName>
        <fullName evidence="2">Molybdenum cofactor cytidylyltransferase</fullName>
    </submittedName>
</protein>
<dbReference type="Proteomes" id="UP000198701">
    <property type="component" value="Unassembled WGS sequence"/>
</dbReference>
<reference evidence="2 3" key="1">
    <citation type="submission" date="2016-10" db="EMBL/GenBank/DDBJ databases">
        <authorList>
            <person name="de Groot N.N."/>
        </authorList>
    </citation>
    <scope>NUCLEOTIDE SEQUENCE [LARGE SCALE GENOMIC DNA]</scope>
    <source>
        <strain evidence="2 3">CGMCC 1.5382</strain>
    </source>
</reference>
<dbReference type="EMBL" id="FNFU01000002">
    <property type="protein sequence ID" value="SDJ99503.1"/>
    <property type="molecule type" value="Genomic_DNA"/>
</dbReference>
<dbReference type="GO" id="GO:0016779">
    <property type="term" value="F:nucleotidyltransferase activity"/>
    <property type="evidence" value="ECO:0007669"/>
    <property type="project" value="UniProtKB-KW"/>
</dbReference>
<dbReference type="InterPro" id="IPR029044">
    <property type="entry name" value="Nucleotide-diphossugar_trans"/>
</dbReference>
<dbReference type="PANTHER" id="PTHR43777">
    <property type="entry name" value="MOLYBDENUM COFACTOR CYTIDYLYLTRANSFERASE"/>
    <property type="match status" value="1"/>
</dbReference>
<evidence type="ECO:0000259" key="1">
    <source>
        <dbReference type="Pfam" id="PF12804"/>
    </source>
</evidence>
<dbReference type="Pfam" id="PF12804">
    <property type="entry name" value="NTP_transf_3"/>
    <property type="match status" value="1"/>
</dbReference>
<keyword evidence="2" id="KW-0548">Nucleotidyltransferase</keyword>
<dbReference type="PANTHER" id="PTHR43777:SF1">
    <property type="entry name" value="MOLYBDENUM COFACTOR CYTIDYLYLTRANSFERASE"/>
    <property type="match status" value="1"/>
</dbReference>